<evidence type="ECO:0000256" key="2">
    <source>
        <dbReference type="ARBA" id="ARBA00009745"/>
    </source>
</evidence>
<dbReference type="EMBL" id="JAEHOD010000039">
    <property type="protein sequence ID" value="KAG2439906.1"/>
    <property type="molecule type" value="Genomic_DNA"/>
</dbReference>
<dbReference type="GO" id="GO:0007165">
    <property type="term" value="P:signal transduction"/>
    <property type="evidence" value="ECO:0007669"/>
    <property type="project" value="InterPro"/>
</dbReference>
<sequence length="502" mass="58064">MLKSMKQKFSGKKDASKNKDDSQPSTSAKAGAPAASSKAPAPRPISAIREKPPLPAINEQTLQQYYAEPLPSFRDVSPAEKQYLFVQKLHLCSFGFDFADPTKHVREKEIKRQTLLELVDYANSGAGKFTEGVSEDIIYMLSNNLFRTLPPVRSHGDAEGNYDAEEEEPSLDPAWPHLQIVYEFLLRYVVSNDTDAKIAKKYIDQQFVLKLLELFDSEDPRERDYLKTILHRIYGKFMVHRPFIRKAINNVFYRFIFETERHNGVAELLEILGSIINGFALPLKEEHKLFLQRALMPLHKPKCVAMYHQQLAYCVTQFVEKDSKLAEPVLTALLKYWPVTNSQKEVLFLGELEEILELTQAPEFQKVMIPLFRQLAKCLNSQHFQVAERSLFLWNNEYIVNLVAQHRHQLLPILFPALEENTNSHWNPAVHGLTCNVRKMFQELDEALYEECKRKYEEEQASERAAMETRDRKWEYLQKLAVQKSNGRPLPEVKPLSALLRV</sequence>
<evidence type="ECO:0000256" key="3">
    <source>
        <dbReference type="ARBA" id="ARBA00022490"/>
    </source>
</evidence>
<proteinExistence type="inferred from homology"/>
<reference evidence="6" key="1">
    <citation type="journal article" date="2020" name="bioRxiv">
        <title>Comparative genomics of Chlamydomonas.</title>
        <authorList>
            <person name="Craig R.J."/>
            <person name="Hasan A.R."/>
            <person name="Ness R.W."/>
            <person name="Keightley P.D."/>
        </authorList>
    </citation>
    <scope>NUCLEOTIDE SEQUENCE</scope>
    <source>
        <strain evidence="6">CCAP 11/173</strain>
    </source>
</reference>
<dbReference type="PANTHER" id="PTHR10257:SF3">
    <property type="entry name" value="SERINE_THREONINE-PROTEIN PHOSPHATASE 2A 56 KDA REGULATORY SUBUNIT GAMMA ISOFORM"/>
    <property type="match status" value="1"/>
</dbReference>
<gene>
    <name evidence="6" type="ORF">HYH02_010536</name>
</gene>
<dbReference type="Pfam" id="PF01603">
    <property type="entry name" value="B56"/>
    <property type="match status" value="1"/>
</dbReference>
<dbReference type="InterPro" id="IPR011989">
    <property type="entry name" value="ARM-like"/>
</dbReference>
<dbReference type="SUPFAM" id="SSF48371">
    <property type="entry name" value="ARM repeat"/>
    <property type="match status" value="1"/>
</dbReference>
<dbReference type="InterPro" id="IPR002554">
    <property type="entry name" value="PP2A_B56"/>
</dbReference>
<keyword evidence="7" id="KW-1185">Reference proteome</keyword>
<evidence type="ECO:0000313" key="7">
    <source>
        <dbReference type="Proteomes" id="UP000613740"/>
    </source>
</evidence>
<dbReference type="Proteomes" id="UP000613740">
    <property type="component" value="Unassembled WGS sequence"/>
</dbReference>
<dbReference type="Gene3D" id="1.25.10.10">
    <property type="entry name" value="Leucine-rich Repeat Variant"/>
    <property type="match status" value="1"/>
</dbReference>
<evidence type="ECO:0000313" key="6">
    <source>
        <dbReference type="EMBL" id="KAG2439906.1"/>
    </source>
</evidence>
<feature type="compositionally biased region" description="Low complexity" evidence="5">
    <location>
        <begin position="24"/>
        <end position="47"/>
    </location>
</feature>
<dbReference type="GO" id="GO:0005737">
    <property type="term" value="C:cytoplasm"/>
    <property type="evidence" value="ECO:0007669"/>
    <property type="project" value="UniProtKB-SubCell"/>
</dbReference>
<dbReference type="PANTHER" id="PTHR10257">
    <property type="entry name" value="SERINE/THREONINE PROTEIN PHOSPHATASE 2A PP2A REGULATORY SUBUNIT B"/>
    <property type="match status" value="1"/>
</dbReference>
<organism evidence="6 7">
    <name type="scientific">Chlamydomonas schloesseri</name>
    <dbReference type="NCBI Taxonomy" id="2026947"/>
    <lineage>
        <taxon>Eukaryota</taxon>
        <taxon>Viridiplantae</taxon>
        <taxon>Chlorophyta</taxon>
        <taxon>core chlorophytes</taxon>
        <taxon>Chlorophyceae</taxon>
        <taxon>CS clade</taxon>
        <taxon>Chlamydomonadales</taxon>
        <taxon>Chlamydomonadaceae</taxon>
        <taxon>Chlamydomonas</taxon>
    </lineage>
</organism>
<name>A0A835T9F8_9CHLO</name>
<comment type="caution">
    <text evidence="6">The sequence shown here is derived from an EMBL/GenBank/DDBJ whole genome shotgun (WGS) entry which is preliminary data.</text>
</comment>
<feature type="region of interest" description="Disordered" evidence="5">
    <location>
        <begin position="1"/>
        <end position="49"/>
    </location>
</feature>
<dbReference type="GO" id="GO:0000159">
    <property type="term" value="C:protein phosphatase type 2A complex"/>
    <property type="evidence" value="ECO:0007669"/>
    <property type="project" value="UniProtKB-UniRule"/>
</dbReference>
<dbReference type="OrthoDB" id="10264446at2759"/>
<dbReference type="FunFam" id="1.25.10.10:FF:000041">
    <property type="entry name" value="Serine/threonine protein phosphatase 2A regulatory subunit"/>
    <property type="match status" value="1"/>
</dbReference>
<comment type="similarity">
    <text evidence="2">Belongs to the phosphatase 2A regulatory subunit B56 family.</text>
</comment>
<dbReference type="AlphaFoldDB" id="A0A835T9F8"/>
<evidence type="ECO:0000256" key="4">
    <source>
        <dbReference type="PIRNR" id="PIRNR028043"/>
    </source>
</evidence>
<comment type="function">
    <text evidence="4">The B regulatory subunit might modulate substrate selectivity and catalytic activity, and also might direct the localization of the catalytic enzyme to a particular subcellular compartment.</text>
</comment>
<feature type="compositionally biased region" description="Basic residues" evidence="5">
    <location>
        <begin position="1"/>
        <end position="10"/>
    </location>
</feature>
<evidence type="ECO:0000256" key="5">
    <source>
        <dbReference type="SAM" id="MobiDB-lite"/>
    </source>
</evidence>
<evidence type="ECO:0000256" key="1">
    <source>
        <dbReference type="ARBA" id="ARBA00004496"/>
    </source>
</evidence>
<protein>
    <recommendedName>
        <fullName evidence="4">Serine/threonine protein phosphatase 2A regulatory subunit</fullName>
    </recommendedName>
</protein>
<dbReference type="PIRSF" id="PIRSF028043">
    <property type="entry name" value="PP2A_B56"/>
    <property type="match status" value="1"/>
</dbReference>
<accession>A0A835T9F8</accession>
<comment type="subcellular location">
    <subcellularLocation>
        <location evidence="1">Cytoplasm</location>
    </subcellularLocation>
</comment>
<feature type="compositionally biased region" description="Basic and acidic residues" evidence="5">
    <location>
        <begin position="11"/>
        <end position="22"/>
    </location>
</feature>
<keyword evidence="3" id="KW-0963">Cytoplasm</keyword>
<dbReference type="GO" id="GO:0019888">
    <property type="term" value="F:protein phosphatase regulator activity"/>
    <property type="evidence" value="ECO:0007669"/>
    <property type="project" value="UniProtKB-UniRule"/>
</dbReference>
<dbReference type="InterPro" id="IPR016024">
    <property type="entry name" value="ARM-type_fold"/>
</dbReference>